<reference evidence="2" key="1">
    <citation type="submission" date="2023-08" db="EMBL/GenBank/DDBJ databases">
        <authorList>
            <person name="Chen Y."/>
            <person name="Shah S."/>
            <person name="Dougan E. K."/>
            <person name="Thang M."/>
            <person name="Chan C."/>
        </authorList>
    </citation>
    <scope>NUCLEOTIDE SEQUENCE</scope>
</reference>
<dbReference type="EMBL" id="CAUJNA010001136">
    <property type="protein sequence ID" value="CAJ1384647.1"/>
    <property type="molecule type" value="Genomic_DNA"/>
</dbReference>
<comment type="caution">
    <text evidence="2">The sequence shown here is derived from an EMBL/GenBank/DDBJ whole genome shotgun (WGS) entry which is preliminary data.</text>
</comment>
<feature type="region of interest" description="Disordered" evidence="1">
    <location>
        <begin position="225"/>
        <end position="264"/>
    </location>
</feature>
<evidence type="ECO:0000256" key="1">
    <source>
        <dbReference type="SAM" id="MobiDB-lite"/>
    </source>
</evidence>
<proteinExistence type="predicted"/>
<protein>
    <submittedName>
        <fullName evidence="2">Uncharacterized protein</fullName>
    </submittedName>
</protein>
<sequence length="264" mass="28098">MHGIGLECCGLKAASGFGFRQLQSASITGDGFVEWTLASRLLYWPNPGEPEYAICVAECPADSLQRVSFPVEEAAVKHRPDGSEVATIISRQEQVLTYSSRQVGGRVCLPLSLANAMQNGGSWTPEDQVQGINHLTLPRLPVGSVLTHSTTTSAPENLEKEMTSTMMAPAAMTELSTTELATTELSTTELATTELSTTELATTELSTTELATTELSTTELATTELSTTELLPQDSGESKRSTLQPAVAEERPSQPPGATLPGRT</sequence>
<accession>A0AA36MUT7</accession>
<gene>
    <name evidence="2" type="ORF">EVOR1521_LOCUS11467</name>
</gene>
<evidence type="ECO:0000313" key="2">
    <source>
        <dbReference type="EMBL" id="CAJ1384647.1"/>
    </source>
</evidence>
<name>A0AA36MUT7_9DINO</name>
<organism evidence="2 3">
    <name type="scientific">Effrenium voratum</name>
    <dbReference type="NCBI Taxonomy" id="2562239"/>
    <lineage>
        <taxon>Eukaryota</taxon>
        <taxon>Sar</taxon>
        <taxon>Alveolata</taxon>
        <taxon>Dinophyceae</taxon>
        <taxon>Suessiales</taxon>
        <taxon>Symbiodiniaceae</taxon>
        <taxon>Effrenium</taxon>
    </lineage>
</organism>
<evidence type="ECO:0000313" key="3">
    <source>
        <dbReference type="Proteomes" id="UP001178507"/>
    </source>
</evidence>
<dbReference type="Proteomes" id="UP001178507">
    <property type="component" value="Unassembled WGS sequence"/>
</dbReference>
<keyword evidence="3" id="KW-1185">Reference proteome</keyword>
<dbReference type="AlphaFoldDB" id="A0AA36MUT7"/>